<dbReference type="GO" id="GO:0000228">
    <property type="term" value="C:nuclear chromosome"/>
    <property type="evidence" value="ECO:0007669"/>
    <property type="project" value="TreeGrafter"/>
</dbReference>
<dbReference type="Gene3D" id="2.60.40.1390">
    <property type="entry name" value="NDT80 DNA-binding domain"/>
    <property type="match status" value="1"/>
</dbReference>
<dbReference type="SUPFAM" id="SSF49417">
    <property type="entry name" value="p53-like transcription factors"/>
    <property type="match status" value="1"/>
</dbReference>
<name>A0A9P6J3Q5_MORAP</name>
<feature type="region of interest" description="Disordered" evidence="3">
    <location>
        <begin position="535"/>
        <end position="567"/>
    </location>
</feature>
<feature type="compositionally biased region" description="Polar residues" evidence="3">
    <location>
        <begin position="670"/>
        <end position="688"/>
    </location>
</feature>
<organism evidence="5 6">
    <name type="scientific">Mortierella alpina</name>
    <name type="common">Oleaginous fungus</name>
    <name type="synonym">Mortierella renispora</name>
    <dbReference type="NCBI Taxonomy" id="64518"/>
    <lineage>
        <taxon>Eukaryota</taxon>
        <taxon>Fungi</taxon>
        <taxon>Fungi incertae sedis</taxon>
        <taxon>Mucoromycota</taxon>
        <taxon>Mortierellomycotina</taxon>
        <taxon>Mortierellomycetes</taxon>
        <taxon>Mortierellales</taxon>
        <taxon>Mortierellaceae</taxon>
        <taxon>Mortierella</taxon>
    </lineage>
</organism>
<evidence type="ECO:0000256" key="3">
    <source>
        <dbReference type="SAM" id="MobiDB-lite"/>
    </source>
</evidence>
<keyword evidence="1 2" id="KW-0238">DNA-binding</keyword>
<evidence type="ECO:0000256" key="2">
    <source>
        <dbReference type="PROSITE-ProRule" id="PRU00850"/>
    </source>
</evidence>
<keyword evidence="6" id="KW-1185">Reference proteome</keyword>
<dbReference type="OrthoDB" id="2288358at2759"/>
<feature type="domain" description="NDT80" evidence="4">
    <location>
        <begin position="297"/>
        <end position="539"/>
    </location>
</feature>
<evidence type="ECO:0000313" key="5">
    <source>
        <dbReference type="EMBL" id="KAF9960380.1"/>
    </source>
</evidence>
<protein>
    <recommendedName>
        <fullName evidence="4">NDT80 domain-containing protein</fullName>
    </recommendedName>
</protein>
<feature type="compositionally biased region" description="Basic and acidic residues" evidence="3">
    <location>
        <begin position="26"/>
        <end position="40"/>
    </location>
</feature>
<dbReference type="GO" id="GO:0051321">
    <property type="term" value="P:meiotic cell cycle"/>
    <property type="evidence" value="ECO:0007669"/>
    <property type="project" value="TreeGrafter"/>
</dbReference>
<dbReference type="Pfam" id="PF05224">
    <property type="entry name" value="NDT80_PhoG"/>
    <property type="match status" value="1"/>
</dbReference>
<dbReference type="GO" id="GO:0003677">
    <property type="term" value="F:DNA binding"/>
    <property type="evidence" value="ECO:0007669"/>
    <property type="project" value="UniProtKB-KW"/>
</dbReference>
<dbReference type="Proteomes" id="UP000738359">
    <property type="component" value="Unassembled WGS sequence"/>
</dbReference>
<dbReference type="InterPro" id="IPR024061">
    <property type="entry name" value="NDT80_DNA-bd_dom"/>
</dbReference>
<evidence type="ECO:0000259" key="4">
    <source>
        <dbReference type="PROSITE" id="PS51517"/>
    </source>
</evidence>
<evidence type="ECO:0000256" key="1">
    <source>
        <dbReference type="ARBA" id="ARBA00023125"/>
    </source>
</evidence>
<feature type="compositionally biased region" description="Low complexity" evidence="3">
    <location>
        <begin position="235"/>
        <end position="275"/>
    </location>
</feature>
<proteinExistence type="predicted"/>
<feature type="compositionally biased region" description="Low complexity" evidence="3">
    <location>
        <begin position="787"/>
        <end position="796"/>
    </location>
</feature>
<dbReference type="InterPro" id="IPR008967">
    <property type="entry name" value="p53-like_TF_DNA-bd_sf"/>
</dbReference>
<dbReference type="InterPro" id="IPR052605">
    <property type="entry name" value="Fungal_trans_regulator"/>
</dbReference>
<feature type="compositionally biased region" description="Low complexity" evidence="3">
    <location>
        <begin position="699"/>
        <end position="710"/>
    </location>
</feature>
<dbReference type="AlphaFoldDB" id="A0A9P6J3Q5"/>
<evidence type="ECO:0000313" key="6">
    <source>
        <dbReference type="Proteomes" id="UP000738359"/>
    </source>
</evidence>
<feature type="DNA-binding region" description="NDT80" evidence="2">
    <location>
        <begin position="297"/>
        <end position="539"/>
    </location>
</feature>
<dbReference type="InterPro" id="IPR037141">
    <property type="entry name" value="NDT80_DNA-bd_dom_sf"/>
</dbReference>
<feature type="region of interest" description="Disordered" evidence="3">
    <location>
        <begin position="1"/>
        <end position="325"/>
    </location>
</feature>
<feature type="compositionally biased region" description="Low complexity" evidence="3">
    <location>
        <begin position="70"/>
        <end position="79"/>
    </location>
</feature>
<dbReference type="GO" id="GO:0003700">
    <property type="term" value="F:DNA-binding transcription factor activity"/>
    <property type="evidence" value="ECO:0007669"/>
    <property type="project" value="UniProtKB-UniRule"/>
</dbReference>
<dbReference type="PANTHER" id="PTHR35144:SF2">
    <property type="entry name" value="MEIOSIS-SPECIFIC TRANSCRIPTION FACTOR NDT80"/>
    <property type="match status" value="1"/>
</dbReference>
<gene>
    <name evidence="5" type="ORF">BGZ70_008627</name>
</gene>
<comment type="caution">
    <text evidence="5">The sequence shown here is derived from an EMBL/GenBank/DDBJ whole genome shotgun (WGS) entry which is preliminary data.</text>
</comment>
<dbReference type="EMBL" id="JAAAHY010000635">
    <property type="protein sequence ID" value="KAF9960380.1"/>
    <property type="molecule type" value="Genomic_DNA"/>
</dbReference>
<feature type="compositionally biased region" description="Polar residues" evidence="3">
    <location>
        <begin position="210"/>
        <end position="223"/>
    </location>
</feature>
<feature type="compositionally biased region" description="Polar residues" evidence="3">
    <location>
        <begin position="166"/>
        <end position="191"/>
    </location>
</feature>
<feature type="compositionally biased region" description="Low complexity" evidence="3">
    <location>
        <begin position="139"/>
        <end position="165"/>
    </location>
</feature>
<reference evidence="5" key="1">
    <citation type="journal article" date="2020" name="Fungal Divers.">
        <title>Resolving the Mortierellaceae phylogeny through synthesis of multi-gene phylogenetics and phylogenomics.</title>
        <authorList>
            <person name="Vandepol N."/>
            <person name="Liber J."/>
            <person name="Desiro A."/>
            <person name="Na H."/>
            <person name="Kennedy M."/>
            <person name="Barry K."/>
            <person name="Grigoriev I.V."/>
            <person name="Miller A.N."/>
            <person name="O'Donnell K."/>
            <person name="Stajich J.E."/>
            <person name="Bonito G."/>
        </authorList>
    </citation>
    <scope>NUCLEOTIDE SEQUENCE</scope>
    <source>
        <strain evidence="5">CK1249</strain>
    </source>
</reference>
<accession>A0A9P6J3Q5</accession>
<dbReference type="GO" id="GO:0045944">
    <property type="term" value="P:positive regulation of transcription by RNA polymerase II"/>
    <property type="evidence" value="ECO:0007669"/>
    <property type="project" value="TreeGrafter"/>
</dbReference>
<sequence>MTTATSPAVGLGELARNRSASNASKHHTEYQDRAEPRSAEAMDYIGNGNPLRQHYVEAHGNGYSEEYYSQGQQQQQQQQPHYSSSNGYSHHPSTPPTSSPSHYPHGSAAGGAYLPPPIQTTSFGNSMPGNGNGNGTGNGVHSHAQSAAIHSSLASPTSPALSPSPIGTSSLYQQQQHGHYSYDQAQGQYHTQSHHAHHTSYPQEHYQHPLSPSTDGNSHNNFYPNYPIPAGKVDGNSNGNSNSNNNGNNLASNGSYSSSSSSVHYSRNNSYSNHHGSIDDQPESPEAGGHALGMPLTPDGRDPSLAYPSSAPSPTSLSTPRTKRRSEVFASHESPYFYPAQQHFNLFTLDQSSRQVMTIRIGAKIDRGFFLAANDWTCYRRNYFQLSASFSVAGIDTSIQPEVPCLLERNGELLQVQKFLICIGAQIQNGEKTIELVQHTPKRDKGPQITPSPTPVRAGGDLSMNASAGSNPHVITFERVQFKTATANNGKRRAAQQYYQVRVDLFAETEMGELIMVASSFSAPLVVRGRSPGHYADNEDGAGTTVQPMDGRYAYRNDSISSNGGGPMGSPVSEYPYYPNYGYGSSYQYQSLSSASHIAAQSQDGSYYERHNSESYPTSPLSPAVQHPGQIETSQPHHPHAYMAPQAQHGFSTASVSPDVYSPPGFLPSGTENSSPSLNRQPQLQNHAQGGHYPYGSPYTQYTQQQQQEQYDQDHEAQMAGLRIHSPVSPSSPILASAGSAPRRQSFSSSLSSKSKMERPSVGPTRKSRSISMSGITKRAPSKTRTSRTLPTTPTKELGKGLGIKNEGIPESPMEEQHA</sequence>
<dbReference type="PROSITE" id="PS51517">
    <property type="entry name" value="NDT80"/>
    <property type="match status" value="1"/>
</dbReference>
<feature type="compositionally biased region" description="Low complexity" evidence="3">
    <location>
        <begin position="303"/>
        <end position="320"/>
    </location>
</feature>
<dbReference type="PANTHER" id="PTHR35144">
    <property type="entry name" value="MEIOSIS-SPECIFIC TRANSCRIPTION FACTOR NDT80"/>
    <property type="match status" value="1"/>
</dbReference>
<feature type="region of interest" description="Disordered" evidence="3">
    <location>
        <begin position="603"/>
        <end position="819"/>
    </location>
</feature>